<sequence>MSLQLFAHPFSSYCQKVLIALYENELSFEFRLLAPDEPGNGAEFQALWPMRKMPVLVDGGRTVVESSIIIEYLGLHHPGPVRLLPEGTEAALETRMMDRFFDNYVMTPMQKFVFDSLRPADKRDAYGVEEAGALLERAYAWLDEVLAGRSWAAGEAFSLADCAAAPALFYADWVHPIAESFERVRAYRQRLLARPSFARAVEEARPYRTLFPLGAPDRD</sequence>
<gene>
    <name evidence="3" type="ORF">SAMN05216186_1418</name>
</gene>
<feature type="domain" description="GST N-terminal" evidence="1">
    <location>
        <begin position="1"/>
        <end position="81"/>
    </location>
</feature>
<dbReference type="InterPro" id="IPR036249">
    <property type="entry name" value="Thioredoxin-like_sf"/>
</dbReference>
<organism evidence="3 4">
    <name type="scientific">Pseudomonas indica</name>
    <dbReference type="NCBI Taxonomy" id="137658"/>
    <lineage>
        <taxon>Bacteria</taxon>
        <taxon>Pseudomonadati</taxon>
        <taxon>Pseudomonadota</taxon>
        <taxon>Gammaproteobacteria</taxon>
        <taxon>Pseudomonadales</taxon>
        <taxon>Pseudomonadaceae</taxon>
        <taxon>Pseudomonas</taxon>
    </lineage>
</organism>
<dbReference type="GO" id="GO:0016740">
    <property type="term" value="F:transferase activity"/>
    <property type="evidence" value="ECO:0007669"/>
    <property type="project" value="UniProtKB-KW"/>
</dbReference>
<evidence type="ECO:0000259" key="1">
    <source>
        <dbReference type="PROSITE" id="PS50404"/>
    </source>
</evidence>
<dbReference type="InterPro" id="IPR036282">
    <property type="entry name" value="Glutathione-S-Trfase_C_sf"/>
</dbReference>
<name>A0A1G9PTB7_9PSED</name>
<accession>A0A1G9PTB7</accession>
<evidence type="ECO:0000259" key="2">
    <source>
        <dbReference type="PROSITE" id="PS50405"/>
    </source>
</evidence>
<dbReference type="PROSITE" id="PS50404">
    <property type="entry name" value="GST_NTER"/>
    <property type="match status" value="1"/>
</dbReference>
<reference evidence="3 4" key="1">
    <citation type="submission" date="2016-10" db="EMBL/GenBank/DDBJ databases">
        <authorList>
            <person name="de Groot N.N."/>
        </authorList>
    </citation>
    <scope>NUCLEOTIDE SEQUENCE [LARGE SCALE GENOMIC DNA]</scope>
    <source>
        <strain evidence="3 4">JCM 21544</strain>
    </source>
</reference>
<dbReference type="EMBL" id="FNFD01000041">
    <property type="protein sequence ID" value="SDM01990.1"/>
    <property type="molecule type" value="Genomic_DNA"/>
</dbReference>
<dbReference type="CDD" id="cd00299">
    <property type="entry name" value="GST_C_family"/>
    <property type="match status" value="1"/>
</dbReference>
<dbReference type="InterPro" id="IPR004046">
    <property type="entry name" value="GST_C"/>
</dbReference>
<dbReference type="SFLD" id="SFLDG00358">
    <property type="entry name" value="Main_(cytGST)"/>
    <property type="match status" value="1"/>
</dbReference>
<dbReference type="InterPro" id="IPR010987">
    <property type="entry name" value="Glutathione-S-Trfase_C-like"/>
</dbReference>
<dbReference type="PANTHER" id="PTHR44051:SF8">
    <property type="entry name" value="GLUTATHIONE S-TRANSFERASE GSTA"/>
    <property type="match status" value="1"/>
</dbReference>
<dbReference type="Pfam" id="PF13417">
    <property type="entry name" value="GST_N_3"/>
    <property type="match status" value="1"/>
</dbReference>
<dbReference type="PROSITE" id="PS51354">
    <property type="entry name" value="GLUTAREDOXIN_2"/>
    <property type="match status" value="1"/>
</dbReference>
<dbReference type="InterPro" id="IPR040079">
    <property type="entry name" value="Glutathione_S-Trfase"/>
</dbReference>
<dbReference type="AlphaFoldDB" id="A0A1G9PTB7"/>
<dbReference type="SFLD" id="SFLDS00019">
    <property type="entry name" value="Glutathione_Transferase_(cytos"/>
    <property type="match status" value="1"/>
</dbReference>
<dbReference type="InterPro" id="IPR004045">
    <property type="entry name" value="Glutathione_S-Trfase_N"/>
</dbReference>
<dbReference type="SUPFAM" id="SSF47616">
    <property type="entry name" value="GST C-terminal domain-like"/>
    <property type="match status" value="1"/>
</dbReference>
<dbReference type="CDD" id="cd00570">
    <property type="entry name" value="GST_N_family"/>
    <property type="match status" value="1"/>
</dbReference>
<dbReference type="PANTHER" id="PTHR44051">
    <property type="entry name" value="GLUTATHIONE S-TRANSFERASE-RELATED"/>
    <property type="match status" value="1"/>
</dbReference>
<dbReference type="PROSITE" id="PS50405">
    <property type="entry name" value="GST_CTER"/>
    <property type="match status" value="1"/>
</dbReference>
<feature type="domain" description="GST C-terminal" evidence="2">
    <location>
        <begin position="86"/>
        <end position="210"/>
    </location>
</feature>
<proteinExistence type="predicted"/>
<dbReference type="SUPFAM" id="SSF52833">
    <property type="entry name" value="Thioredoxin-like"/>
    <property type="match status" value="1"/>
</dbReference>
<evidence type="ECO:0000313" key="3">
    <source>
        <dbReference type="EMBL" id="SDM01990.1"/>
    </source>
</evidence>
<dbReference type="RefSeq" id="WP_084339741.1">
    <property type="nucleotide sequence ID" value="NZ_FNFD01000041.1"/>
</dbReference>
<keyword evidence="3" id="KW-0808">Transferase</keyword>
<dbReference type="Pfam" id="PF00043">
    <property type="entry name" value="GST_C"/>
    <property type="match status" value="1"/>
</dbReference>
<dbReference type="Gene3D" id="1.20.1050.10">
    <property type="match status" value="1"/>
</dbReference>
<dbReference type="STRING" id="137658.SAMN05216186_1418"/>
<evidence type="ECO:0000313" key="4">
    <source>
        <dbReference type="Proteomes" id="UP000198706"/>
    </source>
</evidence>
<protein>
    <submittedName>
        <fullName evidence="3">Glutathione S-transferase</fullName>
    </submittedName>
</protein>
<dbReference type="Gene3D" id="3.40.30.10">
    <property type="entry name" value="Glutaredoxin"/>
    <property type="match status" value="1"/>
</dbReference>
<dbReference type="Proteomes" id="UP000198706">
    <property type="component" value="Unassembled WGS sequence"/>
</dbReference>
<keyword evidence="4" id="KW-1185">Reference proteome</keyword>